<dbReference type="OrthoDB" id="5904741at2"/>
<gene>
    <name evidence="2" type="ORF">KY46_11095</name>
</gene>
<dbReference type="AlphaFoldDB" id="A0A0F5VC64"/>
<dbReference type="RefSeq" id="WP_046220702.1">
    <property type="nucleotide sequence ID" value="NZ_JWYV01000008.1"/>
</dbReference>
<reference evidence="2 3" key="1">
    <citation type="submission" date="2014-12" db="EMBL/GenBank/DDBJ databases">
        <title>Mercury Reductase activity and rhizosphere competence traits in the genome of root associated Photobacterium halotolerans MELD1.</title>
        <authorList>
            <person name="Mathew D.C."/>
            <person name="Huang C.-C."/>
        </authorList>
    </citation>
    <scope>NUCLEOTIDE SEQUENCE [LARGE SCALE GENOMIC DNA]</scope>
    <source>
        <strain evidence="2 3">MELD1</strain>
    </source>
</reference>
<organism evidence="2 3">
    <name type="scientific">Photobacterium halotolerans</name>
    <dbReference type="NCBI Taxonomy" id="265726"/>
    <lineage>
        <taxon>Bacteria</taxon>
        <taxon>Pseudomonadati</taxon>
        <taxon>Pseudomonadota</taxon>
        <taxon>Gammaproteobacteria</taxon>
        <taxon>Vibrionales</taxon>
        <taxon>Vibrionaceae</taxon>
        <taxon>Photobacterium</taxon>
    </lineage>
</organism>
<protein>
    <submittedName>
        <fullName evidence="2">Uncharacterized protein</fullName>
    </submittedName>
</protein>
<feature type="chain" id="PRO_5002496647" evidence="1">
    <location>
        <begin position="20"/>
        <end position="170"/>
    </location>
</feature>
<keyword evidence="1" id="KW-0732">Signal</keyword>
<dbReference type="EMBL" id="JWYV01000008">
    <property type="protein sequence ID" value="KKC99765.1"/>
    <property type="molecule type" value="Genomic_DNA"/>
</dbReference>
<dbReference type="PATRIC" id="fig|265726.11.peg.4371"/>
<evidence type="ECO:0000256" key="1">
    <source>
        <dbReference type="SAM" id="SignalP"/>
    </source>
</evidence>
<feature type="signal peptide" evidence="1">
    <location>
        <begin position="1"/>
        <end position="19"/>
    </location>
</feature>
<evidence type="ECO:0000313" key="2">
    <source>
        <dbReference type="EMBL" id="KKC99765.1"/>
    </source>
</evidence>
<accession>A0A0F5VC64</accession>
<name>A0A0F5VC64_9GAMM</name>
<proteinExistence type="predicted"/>
<keyword evidence="3" id="KW-1185">Reference proteome</keyword>
<evidence type="ECO:0000313" key="3">
    <source>
        <dbReference type="Proteomes" id="UP000033633"/>
    </source>
</evidence>
<comment type="caution">
    <text evidence="2">The sequence shown here is derived from an EMBL/GenBank/DDBJ whole genome shotgun (WGS) entry which is preliminary data.</text>
</comment>
<dbReference type="Proteomes" id="UP000033633">
    <property type="component" value="Unassembled WGS sequence"/>
</dbReference>
<sequence length="170" mass="19626">MKFPALVLSFALLPTAAFASEQTCESNKYHQYIDASLEWYQSLVQLTIQKDPDLQEVGDWFMEGRTHHFELKREAVDWYLANDKSHLDLSQSVESWLKLTQQDIKALSAQQGNLGDYAKKVFEDRQSTPHPKNYELRSAFADLLTHPDEIDQPLKEYNRQMSAIAATQCE</sequence>